<organism evidence="2">
    <name type="scientific">Caldithrix abyssi</name>
    <dbReference type="NCBI Taxonomy" id="187145"/>
    <lineage>
        <taxon>Bacteria</taxon>
        <taxon>Pseudomonadati</taxon>
        <taxon>Calditrichota</taxon>
        <taxon>Calditrichia</taxon>
        <taxon>Calditrichales</taxon>
        <taxon>Calditrichaceae</taxon>
        <taxon>Caldithrix</taxon>
    </lineage>
</organism>
<feature type="chain" id="PRO_5030572587" description="Tetratricopeptide repeat protein" evidence="1">
    <location>
        <begin position="25"/>
        <end position="333"/>
    </location>
</feature>
<evidence type="ECO:0008006" key="3">
    <source>
        <dbReference type="Google" id="ProtNLM"/>
    </source>
</evidence>
<reference evidence="2" key="1">
    <citation type="journal article" date="2020" name="mSystems">
        <title>Genome- and Community-Level Interaction Insights into Carbon Utilization and Element Cycling Functions of Hydrothermarchaeota in Hydrothermal Sediment.</title>
        <authorList>
            <person name="Zhou Z."/>
            <person name="Liu Y."/>
            <person name="Xu W."/>
            <person name="Pan J."/>
            <person name="Luo Z.H."/>
            <person name="Li M."/>
        </authorList>
    </citation>
    <scope>NUCLEOTIDE SEQUENCE [LARGE SCALE GENOMIC DNA]</scope>
    <source>
        <strain evidence="2">HyVt-456</strain>
    </source>
</reference>
<sequence>MKKFTPAALFPLLLLLLNSAPLTAHDWIGEHIQMIVMGDFEAADSVLRLREERYPRSAKVHFYRASLENARMDFYETSLEDSLLLRAANRTIALCDDSLKRALPTREQARYHFYRGSVYGFLAMHRGRAGNYFSAIADGNRARADLSRAVALDSSLYDAYLGLGSYYYWTSARLSWIPLWSDRREEGIRMVKTTVDSGRYARRMALHQLVYILLDAGRYDEALSYARRGMAETPGSPYMLWALSHVYMKKKDLPLAIKTYQMLDDALSHLRKPNAHHRVVCWARLADMQSRAGECRAALATIGQIVKDRWYQSRRDDEEIERLMEETRQRCLP</sequence>
<feature type="signal peptide" evidence="1">
    <location>
        <begin position="1"/>
        <end position="24"/>
    </location>
</feature>
<dbReference type="SUPFAM" id="SSF48452">
    <property type="entry name" value="TPR-like"/>
    <property type="match status" value="1"/>
</dbReference>
<evidence type="ECO:0000256" key="1">
    <source>
        <dbReference type="SAM" id="SignalP"/>
    </source>
</evidence>
<dbReference type="Proteomes" id="UP000886005">
    <property type="component" value="Unassembled WGS sequence"/>
</dbReference>
<dbReference type="EMBL" id="DRLD01000193">
    <property type="protein sequence ID" value="HED10432.1"/>
    <property type="molecule type" value="Genomic_DNA"/>
</dbReference>
<evidence type="ECO:0000313" key="2">
    <source>
        <dbReference type="EMBL" id="HED10432.1"/>
    </source>
</evidence>
<keyword evidence="1" id="KW-0732">Signal</keyword>
<name>A0A7V1LMX7_CALAY</name>
<dbReference type="InterPro" id="IPR011990">
    <property type="entry name" value="TPR-like_helical_dom_sf"/>
</dbReference>
<comment type="caution">
    <text evidence="2">The sequence shown here is derived from an EMBL/GenBank/DDBJ whole genome shotgun (WGS) entry which is preliminary data.</text>
</comment>
<accession>A0A7V1LMX7</accession>
<dbReference type="AlphaFoldDB" id="A0A7V1LMX7"/>
<dbReference type="Pfam" id="PF14559">
    <property type="entry name" value="TPR_19"/>
    <property type="match status" value="1"/>
</dbReference>
<dbReference type="Gene3D" id="1.25.40.10">
    <property type="entry name" value="Tetratricopeptide repeat domain"/>
    <property type="match status" value="2"/>
</dbReference>
<protein>
    <recommendedName>
        <fullName evidence="3">Tetratricopeptide repeat protein</fullName>
    </recommendedName>
</protein>
<gene>
    <name evidence="2" type="ORF">ENJ10_07065</name>
</gene>
<proteinExistence type="predicted"/>